<dbReference type="SUPFAM" id="SSF47789">
    <property type="entry name" value="C-terminal domain of RNA polymerase alpha subunit"/>
    <property type="match status" value="1"/>
</dbReference>
<gene>
    <name evidence="9" type="primary">rpoA</name>
</gene>
<keyword evidence="9" id="KW-0150">Chloroplast</keyword>
<dbReference type="GO" id="GO:0046983">
    <property type="term" value="F:protein dimerization activity"/>
    <property type="evidence" value="ECO:0007669"/>
    <property type="project" value="InterPro"/>
</dbReference>
<dbReference type="Pfam" id="PF01193">
    <property type="entry name" value="RNA_pol_L"/>
    <property type="match status" value="1"/>
</dbReference>
<dbReference type="RefSeq" id="YP_009455847.1">
    <property type="nucleotide sequence ID" value="NC_036804.1"/>
</dbReference>
<evidence type="ECO:0000256" key="1">
    <source>
        <dbReference type="ARBA" id="ARBA00007123"/>
    </source>
</evidence>
<evidence type="ECO:0000313" key="9">
    <source>
        <dbReference type="EMBL" id="AQZ25063.1"/>
    </source>
</evidence>
<keyword evidence="3 9" id="KW-0240">DNA-directed RNA polymerase</keyword>
<dbReference type="InterPro" id="IPR011263">
    <property type="entry name" value="DNA-dir_RNA_pol_RpoA/D/Rpb3"/>
</dbReference>
<dbReference type="EC" id="2.7.7.6" evidence="2"/>
<dbReference type="Gene3D" id="2.170.120.12">
    <property type="entry name" value="DNA-directed RNA polymerase, insert domain"/>
    <property type="match status" value="1"/>
</dbReference>
<protein>
    <recommendedName>
        <fullName evidence="2">DNA-directed RNA polymerase</fullName>
        <ecNumber evidence="2">2.7.7.6</ecNumber>
    </recommendedName>
</protein>
<dbReference type="GO" id="GO:0000428">
    <property type="term" value="C:DNA-directed RNA polymerase complex"/>
    <property type="evidence" value="ECO:0007669"/>
    <property type="project" value="UniProtKB-KW"/>
</dbReference>
<dbReference type="Gene3D" id="1.10.150.20">
    <property type="entry name" value="5' to 3' exonuclease, C-terminal subdomain"/>
    <property type="match status" value="1"/>
</dbReference>
<dbReference type="GO" id="GO:0006351">
    <property type="term" value="P:DNA-templated transcription"/>
    <property type="evidence" value="ECO:0007669"/>
    <property type="project" value="InterPro"/>
</dbReference>
<feature type="domain" description="DNA-directed RNA polymerase RpoA/D/Rpb3-type" evidence="8">
    <location>
        <begin position="19"/>
        <end position="226"/>
    </location>
</feature>
<dbReference type="SMART" id="SM00662">
    <property type="entry name" value="RPOLD"/>
    <property type="match status" value="1"/>
</dbReference>
<dbReference type="GO" id="GO:0003677">
    <property type="term" value="F:DNA binding"/>
    <property type="evidence" value="ECO:0007669"/>
    <property type="project" value="InterPro"/>
</dbReference>
<evidence type="ECO:0000256" key="2">
    <source>
        <dbReference type="ARBA" id="ARBA00012418"/>
    </source>
</evidence>
<comment type="catalytic activity">
    <reaction evidence="7">
        <text>RNA(n) + a ribonucleoside 5'-triphosphate = RNA(n+1) + diphosphate</text>
        <dbReference type="Rhea" id="RHEA:21248"/>
        <dbReference type="Rhea" id="RHEA-COMP:14527"/>
        <dbReference type="Rhea" id="RHEA-COMP:17342"/>
        <dbReference type="ChEBI" id="CHEBI:33019"/>
        <dbReference type="ChEBI" id="CHEBI:61557"/>
        <dbReference type="ChEBI" id="CHEBI:140395"/>
        <dbReference type="EC" id="2.7.7.6"/>
    </reaction>
</comment>
<dbReference type="SUPFAM" id="SSF56553">
    <property type="entry name" value="Insert subdomain of RNA polymerase alpha subunit"/>
    <property type="match status" value="1"/>
</dbReference>
<dbReference type="GeneID" id="35656114"/>
<name>A0A2I4Q2J1_9PHAE</name>
<evidence type="ECO:0000256" key="4">
    <source>
        <dbReference type="ARBA" id="ARBA00022679"/>
    </source>
</evidence>
<dbReference type="GO" id="GO:0003899">
    <property type="term" value="F:DNA-directed RNA polymerase activity"/>
    <property type="evidence" value="ECO:0007669"/>
    <property type="project" value="UniProtKB-EC"/>
</dbReference>
<reference evidence="9" key="1">
    <citation type="journal article" date="2017" name="Mar. Biotechnol.">
        <title>Plastid Genome of Dictyopteris divaricata (Dictyotales, Phaeophyceae): Understanding the Evolution of Plastid Genomes in Brown Algae.</title>
        <authorList>
            <person name="Liu F."/>
            <person name="Jin Z."/>
            <person name="Wang Y."/>
            <person name="Bi Y."/>
            <person name="Melton J.T.III."/>
        </authorList>
    </citation>
    <scope>NUCLEOTIDE SEQUENCE</scope>
</reference>
<dbReference type="SUPFAM" id="SSF55257">
    <property type="entry name" value="RBP11-like subunits of RNA polymerase"/>
    <property type="match status" value="1"/>
</dbReference>
<evidence type="ECO:0000256" key="6">
    <source>
        <dbReference type="ARBA" id="ARBA00023163"/>
    </source>
</evidence>
<evidence type="ECO:0000256" key="3">
    <source>
        <dbReference type="ARBA" id="ARBA00022478"/>
    </source>
</evidence>
<dbReference type="GO" id="GO:0005737">
    <property type="term" value="C:cytoplasm"/>
    <property type="evidence" value="ECO:0007669"/>
    <property type="project" value="UniProtKB-ARBA"/>
</dbReference>
<evidence type="ECO:0000259" key="8">
    <source>
        <dbReference type="SMART" id="SM00662"/>
    </source>
</evidence>
<dbReference type="CDD" id="cd06928">
    <property type="entry name" value="RNAP_alpha_NTD"/>
    <property type="match status" value="1"/>
</dbReference>
<keyword evidence="6" id="KW-0804">Transcription</keyword>
<dbReference type="Pfam" id="PF03118">
    <property type="entry name" value="RNA_pol_A_CTD"/>
    <property type="match status" value="1"/>
</dbReference>
<keyword evidence="5" id="KW-0548">Nucleotidyltransferase</keyword>
<dbReference type="InterPro" id="IPR011260">
    <property type="entry name" value="RNAP_asu_C"/>
</dbReference>
<geneLocation type="chloroplast" evidence="9"/>
<dbReference type="InterPro" id="IPR036643">
    <property type="entry name" value="RNApol_insert_sf"/>
</dbReference>
<organism evidence="9">
    <name type="scientific">Dictyopteris divaricata</name>
    <dbReference type="NCBI Taxonomy" id="156996"/>
    <lineage>
        <taxon>Eukaryota</taxon>
        <taxon>Sar</taxon>
        <taxon>Stramenopiles</taxon>
        <taxon>Ochrophyta</taxon>
        <taxon>PX clade</taxon>
        <taxon>Phaeophyceae</taxon>
        <taxon>Dictyotales</taxon>
        <taxon>Dictyotaceae</taxon>
        <taxon>Dictyopteris</taxon>
    </lineage>
</organism>
<keyword evidence="4" id="KW-0808">Transferase</keyword>
<comment type="similarity">
    <text evidence="1">Belongs to the RNA polymerase alpha chain family.</text>
</comment>
<evidence type="ECO:0000256" key="7">
    <source>
        <dbReference type="ARBA" id="ARBA00048552"/>
    </source>
</evidence>
<dbReference type="AlphaFoldDB" id="A0A2I4Q2J1"/>
<proteinExistence type="inferred from homology"/>
<dbReference type="InterPro" id="IPR036603">
    <property type="entry name" value="RBP11-like"/>
</dbReference>
<dbReference type="Gene3D" id="3.30.1360.10">
    <property type="entry name" value="RNA polymerase, RBP11-like subunit"/>
    <property type="match status" value="1"/>
</dbReference>
<dbReference type="InterPro" id="IPR011262">
    <property type="entry name" value="DNA-dir_RNA_pol_insert"/>
</dbReference>
<accession>A0A2I4Q2J1</accession>
<dbReference type="Pfam" id="PF01000">
    <property type="entry name" value="RNA_pol_A_bac"/>
    <property type="match status" value="1"/>
</dbReference>
<sequence length="455" mass="51918">MPKKCICRELSLSNPTEFYGHFVFTSLDHAEGITLGNMVRRTLLSNLPGSKIVGVKISNVNHEFSDVEGIREDILEIFLNLKEVIIKNPLNYRVCYGKVKIQGPAIVTAGLILLPNDVLILNPQQYLFTISEQIFVELEVKIECGKSYILATERKLDNLGEFFPIDANFTPILNVEYHIQPVLDYVEKSREELHMIISTNGTLLPQEALLIATNNLSQLILGCRDIELMNLETKFVQTRQSNVKDKLIEDILKKEKRTDKNFEDLLLTNVLNGEKPEKYFQQSSDINQSKKRKSNLIKKKKKQIKLESKSNSLFEDNHKPEIYDNNKQKSLSKKNNLLGNILKKEEQGVRLNSEHGRKFLLGDKYLTNQPNVSEKNGDTHIIQTATKTLDLRGIDIEITCLPNRILTTLKKAKINVMADLLKYSTLELQKIKGLGPVSVKKIKDQVELFFEAISL</sequence>
<keyword evidence="9" id="KW-0934">Plastid</keyword>
<evidence type="ECO:0000256" key="5">
    <source>
        <dbReference type="ARBA" id="ARBA00022695"/>
    </source>
</evidence>
<dbReference type="EMBL" id="KY433579">
    <property type="protein sequence ID" value="AQZ25063.1"/>
    <property type="molecule type" value="Genomic_DNA"/>
</dbReference>